<proteinExistence type="predicted"/>
<dbReference type="RefSeq" id="WP_379191164.1">
    <property type="nucleotide sequence ID" value="NZ_JBHSOW010000098.1"/>
</dbReference>
<comment type="caution">
    <text evidence="2">The sequence shown here is derived from an EMBL/GenBank/DDBJ whole genome shotgun (WGS) entry which is preliminary data.</text>
</comment>
<organism evidence="2 3">
    <name type="scientific">Paenibacillus solisilvae</name>
    <dbReference type="NCBI Taxonomy" id="2486751"/>
    <lineage>
        <taxon>Bacteria</taxon>
        <taxon>Bacillati</taxon>
        <taxon>Bacillota</taxon>
        <taxon>Bacilli</taxon>
        <taxon>Bacillales</taxon>
        <taxon>Paenibacillaceae</taxon>
        <taxon>Paenibacillus</taxon>
    </lineage>
</organism>
<protein>
    <submittedName>
        <fullName evidence="2">ThuA domain-containing protein</fullName>
    </submittedName>
</protein>
<dbReference type="Gene3D" id="3.40.50.880">
    <property type="match status" value="1"/>
</dbReference>
<dbReference type="Pfam" id="PF06283">
    <property type="entry name" value="ThuA"/>
    <property type="match status" value="1"/>
</dbReference>
<dbReference type="PANTHER" id="PTHR40469">
    <property type="entry name" value="SECRETED GLYCOSYL HYDROLASE"/>
    <property type="match status" value="1"/>
</dbReference>
<reference evidence="3" key="1">
    <citation type="journal article" date="2019" name="Int. J. Syst. Evol. Microbiol.">
        <title>The Global Catalogue of Microorganisms (GCM) 10K type strain sequencing project: providing services to taxonomists for standard genome sequencing and annotation.</title>
        <authorList>
            <consortium name="The Broad Institute Genomics Platform"/>
            <consortium name="The Broad Institute Genome Sequencing Center for Infectious Disease"/>
            <person name="Wu L."/>
            <person name="Ma J."/>
        </authorList>
    </citation>
    <scope>NUCLEOTIDE SEQUENCE [LARGE SCALE GENOMIC DNA]</scope>
    <source>
        <strain evidence="3">CGMCC 1.3240</strain>
    </source>
</reference>
<gene>
    <name evidence="2" type="ORF">ACFPYJ_26075</name>
</gene>
<dbReference type="Proteomes" id="UP001596047">
    <property type="component" value="Unassembled WGS sequence"/>
</dbReference>
<dbReference type="PANTHER" id="PTHR40469:SF2">
    <property type="entry name" value="GALACTOSE-BINDING DOMAIN-LIKE SUPERFAMILY PROTEIN"/>
    <property type="match status" value="1"/>
</dbReference>
<dbReference type="EMBL" id="JBHSOW010000098">
    <property type="protein sequence ID" value="MFC5652524.1"/>
    <property type="molecule type" value="Genomic_DNA"/>
</dbReference>
<keyword evidence="3" id="KW-1185">Reference proteome</keyword>
<sequence length="192" mass="21737">MAQILREEHFNVEISDTLDVFLDTEKLKRTDLIVPLWTAGVITRDQLHNLLSAVAAGTGLAGLHGMADAFRCEIEYQGMVGGQYLEHPGDQVTYRVHFPYPYYPLVAGIGDFFVKTEQYYLMVDPSIQVLATSYFDRVNPPLVWRPVVMPVAWIKQYGSGRVYYTSLGHSPDIVKLPQVTAMLRRGMVWAAR</sequence>
<dbReference type="InterPro" id="IPR029010">
    <property type="entry name" value="ThuA-like"/>
</dbReference>
<evidence type="ECO:0000259" key="1">
    <source>
        <dbReference type="Pfam" id="PF06283"/>
    </source>
</evidence>
<accession>A0ABW0W648</accession>
<dbReference type="InterPro" id="IPR029062">
    <property type="entry name" value="Class_I_gatase-like"/>
</dbReference>
<feature type="domain" description="ThuA-like" evidence="1">
    <location>
        <begin position="2"/>
        <end position="190"/>
    </location>
</feature>
<dbReference type="SUPFAM" id="SSF52317">
    <property type="entry name" value="Class I glutamine amidotransferase-like"/>
    <property type="match status" value="1"/>
</dbReference>
<evidence type="ECO:0000313" key="2">
    <source>
        <dbReference type="EMBL" id="MFC5652524.1"/>
    </source>
</evidence>
<evidence type="ECO:0000313" key="3">
    <source>
        <dbReference type="Proteomes" id="UP001596047"/>
    </source>
</evidence>
<name>A0ABW0W648_9BACL</name>